<evidence type="ECO:0000256" key="4">
    <source>
        <dbReference type="ARBA" id="ARBA00022692"/>
    </source>
</evidence>
<evidence type="ECO:0000256" key="7">
    <source>
        <dbReference type="ARBA" id="ARBA00023136"/>
    </source>
</evidence>
<feature type="transmembrane region" description="Helical" evidence="8">
    <location>
        <begin position="194"/>
        <end position="212"/>
    </location>
</feature>
<keyword evidence="10" id="KW-1185">Reference proteome</keyword>
<feature type="transmembrane region" description="Helical" evidence="8">
    <location>
        <begin position="60"/>
        <end position="84"/>
    </location>
</feature>
<dbReference type="OrthoDB" id="9787346at2"/>
<keyword evidence="5" id="KW-0862">Zinc</keyword>
<dbReference type="EMBL" id="CP045798">
    <property type="protein sequence ID" value="QNB47502.1"/>
    <property type="molecule type" value="Genomic_DNA"/>
</dbReference>
<feature type="transmembrane region" description="Helical" evidence="8">
    <location>
        <begin position="33"/>
        <end position="54"/>
    </location>
</feature>
<dbReference type="Pfam" id="PF02535">
    <property type="entry name" value="Zip"/>
    <property type="match status" value="1"/>
</dbReference>
<comment type="subcellular location">
    <subcellularLocation>
        <location evidence="1">Cell membrane</location>
        <topology evidence="1">Multi-pass membrane protein</topology>
    </subcellularLocation>
</comment>
<keyword evidence="7 8" id="KW-0472">Membrane</keyword>
<evidence type="ECO:0000313" key="10">
    <source>
        <dbReference type="Proteomes" id="UP000515847"/>
    </source>
</evidence>
<dbReference type="PANTHER" id="PTHR11040:SF211">
    <property type="entry name" value="ZINC TRANSPORTER ZIP11"/>
    <property type="match status" value="1"/>
</dbReference>
<dbReference type="GO" id="GO:0005886">
    <property type="term" value="C:plasma membrane"/>
    <property type="evidence" value="ECO:0007669"/>
    <property type="project" value="UniProtKB-SubCell"/>
</dbReference>
<proteinExistence type="inferred from homology"/>
<name>A0A7G6E5Z8_THEFR</name>
<evidence type="ECO:0000256" key="5">
    <source>
        <dbReference type="ARBA" id="ARBA00022833"/>
    </source>
</evidence>
<feature type="transmembrane region" description="Helical" evidence="8">
    <location>
        <begin position="105"/>
        <end position="127"/>
    </location>
</feature>
<evidence type="ECO:0000313" key="9">
    <source>
        <dbReference type="EMBL" id="QNB47502.1"/>
    </source>
</evidence>
<dbReference type="GO" id="GO:0005385">
    <property type="term" value="F:zinc ion transmembrane transporter activity"/>
    <property type="evidence" value="ECO:0007669"/>
    <property type="project" value="TreeGrafter"/>
</dbReference>
<protein>
    <submittedName>
        <fullName evidence="9">ZIP family metal transporter</fullName>
    </submittedName>
</protein>
<dbReference type="KEGG" id="tfr:BR63_15145"/>
<gene>
    <name evidence="9" type="ORF">BR63_15145</name>
</gene>
<dbReference type="RefSeq" id="WP_034423456.1">
    <property type="nucleotide sequence ID" value="NZ_CP045798.1"/>
</dbReference>
<feature type="transmembrane region" description="Helical" evidence="8">
    <location>
        <begin position="6"/>
        <end position="26"/>
    </location>
</feature>
<keyword evidence="3" id="KW-1003">Cell membrane</keyword>
<comment type="similarity">
    <text evidence="2">Belongs to the ZIP transporter (TC 2.A.5) family.</text>
</comment>
<evidence type="ECO:0000256" key="3">
    <source>
        <dbReference type="ARBA" id="ARBA00022475"/>
    </source>
</evidence>
<reference evidence="9 10" key="1">
    <citation type="journal article" date="2019" name="Front. Microbiol.">
        <title>Thermoanaerosceptrum fracticalcis gen. nov. sp. nov., a Novel Fumarate-Fermenting Microorganism From a Deep Fractured Carbonate Aquifer of the US Great Basin.</title>
        <authorList>
            <person name="Hamilton-Brehm S.D."/>
            <person name="Stewart L.E."/>
            <person name="Zavarin M."/>
            <person name="Caldwell M."/>
            <person name="Lawson P.A."/>
            <person name="Onstott T.C."/>
            <person name="Grzymski J."/>
            <person name="Neveux I."/>
            <person name="Lollar B.S."/>
            <person name="Russell C.E."/>
            <person name="Moser D.P."/>
        </authorList>
    </citation>
    <scope>NUCLEOTIDE SEQUENCE [LARGE SCALE GENOMIC DNA]</scope>
    <source>
        <strain evidence="9 10">DRI-13</strain>
    </source>
</reference>
<evidence type="ECO:0000256" key="1">
    <source>
        <dbReference type="ARBA" id="ARBA00004651"/>
    </source>
</evidence>
<evidence type="ECO:0000256" key="8">
    <source>
        <dbReference type="SAM" id="Phobius"/>
    </source>
</evidence>
<dbReference type="InterPro" id="IPR003689">
    <property type="entry name" value="ZIP"/>
</dbReference>
<dbReference type="Proteomes" id="UP000515847">
    <property type="component" value="Chromosome"/>
</dbReference>
<evidence type="ECO:0000256" key="6">
    <source>
        <dbReference type="ARBA" id="ARBA00022989"/>
    </source>
</evidence>
<keyword evidence="6 8" id="KW-1133">Transmembrane helix</keyword>
<feature type="transmembrane region" description="Helical" evidence="8">
    <location>
        <begin position="166"/>
        <end position="188"/>
    </location>
</feature>
<feature type="transmembrane region" description="Helical" evidence="8">
    <location>
        <begin position="224"/>
        <end position="243"/>
    </location>
</feature>
<evidence type="ECO:0000256" key="2">
    <source>
        <dbReference type="ARBA" id="ARBA00006939"/>
    </source>
</evidence>
<accession>A0A7G6E5Z8</accession>
<dbReference type="AlphaFoldDB" id="A0A7G6E5Z8"/>
<keyword evidence="4 8" id="KW-0812">Transmembrane</keyword>
<dbReference type="PANTHER" id="PTHR11040">
    <property type="entry name" value="ZINC/IRON TRANSPORTER"/>
    <property type="match status" value="1"/>
</dbReference>
<sequence>MIYEVIWQSTVAGLATVFGALFVLAFGRPGERILAGFLGFAGGIMAAVVIFDLIPSALDYGNVFVTSLGFLLGLLFMLLLDIIISFLPGIKEQKAGRQGYLLKMGYLIAAGIALHDLPEGIAIAVGYTAKESLGFLIALSIGLHNIPEGMATAAPLTMGGMSRKGIIGTCLLVSIFTPLGACLGLLLVSISKHFICLLLALAGGAMAFIIKNELIPESYRRHPNYARLGFALGILLILALGLVHH</sequence>
<organism evidence="9 10">
    <name type="scientific">Thermanaerosceptrum fracticalcis</name>
    <dbReference type="NCBI Taxonomy" id="1712410"/>
    <lineage>
        <taxon>Bacteria</taxon>
        <taxon>Bacillati</taxon>
        <taxon>Bacillota</taxon>
        <taxon>Clostridia</taxon>
        <taxon>Eubacteriales</taxon>
        <taxon>Peptococcaceae</taxon>
        <taxon>Thermanaerosceptrum</taxon>
    </lineage>
</organism>